<sequence length="65" mass="7340">MKKTTIITLSDAQKSFKSKKLVLTFTEGDKNINLKVLSMNKKELVDVDFVNSEIVLAFCKMEAIT</sequence>
<name>A0A514K389_9VIRU</name>
<reference evidence="1" key="1">
    <citation type="submission" date="2019-02" db="EMBL/GenBank/DDBJ databases">
        <title>Spindle-shaped viruses infect a marine ammonia-oxidizing thaumarchaeon.</title>
        <authorList>
            <person name="Kim J.-G."/>
            <person name="Kim S.-J."/>
            <person name="Rhee S.-K."/>
        </authorList>
    </citation>
    <scope>NUCLEOTIDE SEQUENCE [LARGE SCALE GENOMIC DNA]</scope>
    <source>
        <strain evidence="1">NSV7</strain>
    </source>
</reference>
<accession>A0A514K389</accession>
<dbReference type="EMBL" id="MK570059">
    <property type="protein sequence ID" value="QDI74109.1"/>
    <property type="molecule type" value="Genomic_DNA"/>
</dbReference>
<evidence type="ECO:0000313" key="1">
    <source>
        <dbReference type="EMBL" id="QDI74109.1"/>
    </source>
</evidence>
<proteinExistence type="predicted"/>
<protein>
    <submittedName>
        <fullName evidence="1">Uncharacterized protein</fullName>
    </submittedName>
</protein>
<organism evidence="1">
    <name type="scientific">Nitrosopumilus spindle-shaped virus</name>
    <dbReference type="NCBI Taxonomy" id="2508184"/>
    <lineage>
        <taxon>Viruses</taxon>
        <taxon>Viruses incertae sedis</taxon>
        <taxon>Thaspiviridae</taxon>
        <taxon>Nitmarvirus</taxon>
        <taxon>Nitmarvirus maris</taxon>
        <taxon>Nitmarvirus NSV1</taxon>
    </lineage>
</organism>